<dbReference type="AlphaFoldDB" id="A0ABC8LSG8"/>
<evidence type="ECO:0000313" key="2">
    <source>
        <dbReference type="Proteomes" id="UP001642260"/>
    </source>
</evidence>
<comment type="caution">
    <text evidence="1">The sequence shown here is derived from an EMBL/GenBank/DDBJ whole genome shotgun (WGS) entry which is preliminary data.</text>
</comment>
<dbReference type="Proteomes" id="UP001642260">
    <property type="component" value="Unassembled WGS sequence"/>
</dbReference>
<keyword evidence="2" id="KW-1185">Reference proteome</keyword>
<organism evidence="1 2">
    <name type="scientific">Eruca vesicaria subsp. sativa</name>
    <name type="common">Garden rocket</name>
    <name type="synonym">Eruca sativa</name>
    <dbReference type="NCBI Taxonomy" id="29727"/>
    <lineage>
        <taxon>Eukaryota</taxon>
        <taxon>Viridiplantae</taxon>
        <taxon>Streptophyta</taxon>
        <taxon>Embryophyta</taxon>
        <taxon>Tracheophyta</taxon>
        <taxon>Spermatophyta</taxon>
        <taxon>Magnoliopsida</taxon>
        <taxon>eudicotyledons</taxon>
        <taxon>Gunneridae</taxon>
        <taxon>Pentapetalae</taxon>
        <taxon>rosids</taxon>
        <taxon>malvids</taxon>
        <taxon>Brassicales</taxon>
        <taxon>Brassicaceae</taxon>
        <taxon>Brassiceae</taxon>
        <taxon>Eruca</taxon>
    </lineage>
</organism>
<sequence length="114" mass="13063">MRVSRGAHGRIFLTIHGGCWFDGEKCCRRREGVRNDTFSESKSHLQKKRGRSFLESDFTTVQVLTTLKRVSGTLGVILHSANFPFHKEKSLWVLLADSNNICSRKLLSWTKLKL</sequence>
<gene>
    <name evidence="1" type="ORF">ERUC_LOCUS38795</name>
</gene>
<accession>A0ABC8LSG8</accession>
<proteinExistence type="predicted"/>
<protein>
    <submittedName>
        <fullName evidence="1">Uncharacterized protein</fullName>
    </submittedName>
</protein>
<evidence type="ECO:0000313" key="1">
    <source>
        <dbReference type="EMBL" id="CAH8386312.1"/>
    </source>
</evidence>
<dbReference type="EMBL" id="CAKOAT010708486">
    <property type="protein sequence ID" value="CAH8386312.1"/>
    <property type="molecule type" value="Genomic_DNA"/>
</dbReference>
<reference evidence="1 2" key="1">
    <citation type="submission" date="2022-03" db="EMBL/GenBank/DDBJ databases">
        <authorList>
            <person name="Macdonald S."/>
            <person name="Ahmed S."/>
            <person name="Newling K."/>
        </authorList>
    </citation>
    <scope>NUCLEOTIDE SEQUENCE [LARGE SCALE GENOMIC DNA]</scope>
</reference>
<name>A0ABC8LSG8_ERUVS</name>